<proteinExistence type="inferred from homology"/>
<dbReference type="InterPro" id="IPR002745">
    <property type="entry name" value="Ptrans_KptA/Tpt1"/>
</dbReference>
<reference evidence="7" key="1">
    <citation type="submission" date="2016-11" db="EMBL/GenBank/DDBJ databases">
        <authorList>
            <person name="Varghese N."/>
            <person name="Submissions S."/>
        </authorList>
    </citation>
    <scope>NUCLEOTIDE SEQUENCE [LARGE SCALE GENOMIC DNA]</scope>
    <source>
        <strain evidence="7">DSM 22623</strain>
    </source>
</reference>
<comment type="function">
    <text evidence="4 5">Removes the 2'-phosphate from RNA via an intermediate in which the phosphate is ADP-ribosylated by NAD followed by a presumed transesterification to release the RNA and generate ADP-ribose 1''-2''-cyclic phosphate (APPR&gt;P). May function as an ADP-ribosylase.</text>
</comment>
<dbReference type="InterPro" id="IPR042081">
    <property type="entry name" value="RNA_2'-PTrans_C"/>
</dbReference>
<dbReference type="AlphaFoldDB" id="A0A1M6B089"/>
<dbReference type="Gene3D" id="3.20.170.30">
    <property type="match status" value="1"/>
</dbReference>
<dbReference type="InterPro" id="IPR042080">
    <property type="entry name" value="RNA_2'-PTrans_N"/>
</dbReference>
<organism evidence="6 7">
    <name type="scientific">Aquimarina spongiae</name>
    <dbReference type="NCBI Taxonomy" id="570521"/>
    <lineage>
        <taxon>Bacteria</taxon>
        <taxon>Pseudomonadati</taxon>
        <taxon>Bacteroidota</taxon>
        <taxon>Flavobacteriia</taxon>
        <taxon>Flavobacteriales</taxon>
        <taxon>Flavobacteriaceae</taxon>
        <taxon>Aquimarina</taxon>
    </lineage>
</organism>
<dbReference type="PANTHER" id="PTHR12684:SF2">
    <property type="entry name" value="TRNA 2'-PHOSPHOTRANSFERASE 1"/>
    <property type="match status" value="1"/>
</dbReference>
<dbReference type="EMBL" id="FQYP01000001">
    <property type="protein sequence ID" value="SHI42097.1"/>
    <property type="molecule type" value="Genomic_DNA"/>
</dbReference>
<keyword evidence="3 5" id="KW-0520">NAD</keyword>
<dbReference type="Gene3D" id="1.10.10.970">
    <property type="entry name" value="RNA 2'-phosphotransferase, Tpt1/KptA family, N-terminal domain"/>
    <property type="match status" value="1"/>
</dbReference>
<dbReference type="GO" id="GO:0003950">
    <property type="term" value="F:NAD+ poly-ADP-ribosyltransferase activity"/>
    <property type="evidence" value="ECO:0007669"/>
    <property type="project" value="InterPro"/>
</dbReference>
<dbReference type="HAMAP" id="MF_00299">
    <property type="entry name" value="KptA"/>
    <property type="match status" value="1"/>
</dbReference>
<evidence type="ECO:0000313" key="7">
    <source>
        <dbReference type="Proteomes" id="UP000184432"/>
    </source>
</evidence>
<gene>
    <name evidence="5" type="primary">kptA</name>
    <name evidence="6" type="ORF">SAMN04488508_101563</name>
</gene>
<dbReference type="GO" id="GO:0000215">
    <property type="term" value="F:tRNA 2'-phosphotransferase activity"/>
    <property type="evidence" value="ECO:0007669"/>
    <property type="project" value="TreeGrafter"/>
</dbReference>
<keyword evidence="7" id="KW-1185">Reference proteome</keyword>
<dbReference type="Pfam" id="PF01885">
    <property type="entry name" value="PTS_2-RNA"/>
    <property type="match status" value="1"/>
</dbReference>
<name>A0A1M6B089_9FLAO</name>
<evidence type="ECO:0000256" key="4">
    <source>
        <dbReference type="ARBA" id="ARBA00025212"/>
    </source>
</evidence>
<evidence type="ECO:0000256" key="1">
    <source>
        <dbReference type="ARBA" id="ARBA00009836"/>
    </source>
</evidence>
<dbReference type="EC" id="2.7.1.-" evidence="5"/>
<evidence type="ECO:0000256" key="2">
    <source>
        <dbReference type="ARBA" id="ARBA00022679"/>
    </source>
</evidence>
<dbReference type="STRING" id="570521.SAMN04488508_101563"/>
<sequence length="171" mass="19562">MILRHDPGKIGLALDDQGWADVQTLLTKLQKQFSGLDLNLLQEIVSSNDKQRFAFNEDHTKIRASQGHSVTIDLNYTPKRPPELLYHGTVARFIEAIKEKGLLKMSRHHVHLSEELDTALTVGARRGKPVILTVRAEEMYSDGIPFFQSDNQVWLTDHVPVNYLEFKDEEE</sequence>
<keyword evidence="2 5" id="KW-0808">Transferase</keyword>
<dbReference type="SUPFAM" id="SSF56399">
    <property type="entry name" value="ADP-ribosylation"/>
    <property type="match status" value="1"/>
</dbReference>
<evidence type="ECO:0000256" key="5">
    <source>
        <dbReference type="HAMAP-Rule" id="MF_00299"/>
    </source>
</evidence>
<dbReference type="NCBIfam" id="NF002014">
    <property type="entry name" value="PRK00819.1-4"/>
    <property type="match status" value="1"/>
</dbReference>
<dbReference type="PANTHER" id="PTHR12684">
    <property type="entry name" value="PUTATIVE PHOSPHOTRANSFERASE"/>
    <property type="match status" value="1"/>
</dbReference>
<dbReference type="InterPro" id="IPR022928">
    <property type="entry name" value="RNA_2'-PTrans_KptA"/>
</dbReference>
<comment type="similarity">
    <text evidence="1 5">Belongs to the KptA/TPT1 family.</text>
</comment>
<dbReference type="Proteomes" id="UP000184432">
    <property type="component" value="Unassembled WGS sequence"/>
</dbReference>
<dbReference type="GO" id="GO:0006388">
    <property type="term" value="P:tRNA splicing, via endonucleolytic cleavage and ligation"/>
    <property type="evidence" value="ECO:0007669"/>
    <property type="project" value="UniProtKB-UniRule"/>
</dbReference>
<evidence type="ECO:0000313" key="6">
    <source>
        <dbReference type="EMBL" id="SHI42097.1"/>
    </source>
</evidence>
<accession>A0A1M6B089</accession>
<evidence type="ECO:0000256" key="3">
    <source>
        <dbReference type="ARBA" id="ARBA00023027"/>
    </source>
</evidence>
<protein>
    <recommendedName>
        <fullName evidence="5">Probable RNA 2'-phosphotransferase</fullName>
        <ecNumber evidence="5">2.7.1.-</ecNumber>
    </recommendedName>
</protein>